<feature type="compositionally biased region" description="Basic and acidic residues" evidence="1">
    <location>
        <begin position="71"/>
        <end position="90"/>
    </location>
</feature>
<feature type="non-terminal residue" evidence="2">
    <location>
        <position position="239"/>
    </location>
</feature>
<protein>
    <submittedName>
        <fullName evidence="2">Nodulin-related protein CC_0717</fullName>
    </submittedName>
</protein>
<dbReference type="EMBL" id="CADCTB010000201">
    <property type="protein sequence ID" value="CAA9271533.1"/>
    <property type="molecule type" value="Genomic_DNA"/>
</dbReference>
<feature type="compositionally biased region" description="Basic residues" evidence="1">
    <location>
        <begin position="113"/>
        <end position="126"/>
    </location>
</feature>
<feature type="compositionally biased region" description="Low complexity" evidence="1">
    <location>
        <begin position="97"/>
        <end position="106"/>
    </location>
</feature>
<feature type="compositionally biased region" description="Basic and acidic residues" evidence="1">
    <location>
        <begin position="12"/>
        <end position="21"/>
    </location>
</feature>
<evidence type="ECO:0000313" key="2">
    <source>
        <dbReference type="EMBL" id="CAA9271533.1"/>
    </source>
</evidence>
<organism evidence="2">
    <name type="scientific">uncultured Acidimicrobiales bacterium</name>
    <dbReference type="NCBI Taxonomy" id="310071"/>
    <lineage>
        <taxon>Bacteria</taxon>
        <taxon>Bacillati</taxon>
        <taxon>Actinomycetota</taxon>
        <taxon>Acidimicrobiia</taxon>
        <taxon>Acidimicrobiales</taxon>
        <taxon>environmental samples</taxon>
    </lineage>
</organism>
<sequence>VRAVASASGEPSPRRPGRDGPGRGVRRERRARVERGHRPGLRRSQHRSRLGAPGRPGRPDRWGRVHGRRGVHLDDGPDRAARARAGDGAHRAPPPARGRAPGAGPDLPVERGRRGHCRPAGHRPQPRPRPGARDPRPGGAGHRPERTGQARERGDLVVRDLLHRGGHPAGALLLHDGDGGAGGRRGPRRHRRPRCRCVPCPLHRPAHGPLRRPPAVVLGSPGRRDLCAGLGRGRDRRRL</sequence>
<reference evidence="2" key="1">
    <citation type="submission" date="2020-02" db="EMBL/GenBank/DDBJ databases">
        <authorList>
            <person name="Meier V. D."/>
        </authorList>
    </citation>
    <scope>NUCLEOTIDE SEQUENCE</scope>
    <source>
        <strain evidence="2">AVDCRST_MAG10</strain>
    </source>
</reference>
<name>A0A6J4J8U5_9ACTN</name>
<gene>
    <name evidence="2" type="ORF">AVDCRST_MAG10-3327</name>
</gene>
<feature type="compositionally biased region" description="Low complexity" evidence="1">
    <location>
        <begin position="1"/>
        <end position="11"/>
    </location>
</feature>
<feature type="compositionally biased region" description="Basic residues" evidence="1">
    <location>
        <begin position="38"/>
        <end position="49"/>
    </location>
</feature>
<accession>A0A6J4J8U5</accession>
<proteinExistence type="predicted"/>
<feature type="compositionally biased region" description="Basic and acidic residues" evidence="1">
    <location>
        <begin position="131"/>
        <end position="163"/>
    </location>
</feature>
<evidence type="ECO:0000256" key="1">
    <source>
        <dbReference type="SAM" id="MobiDB-lite"/>
    </source>
</evidence>
<feature type="region of interest" description="Disordered" evidence="1">
    <location>
        <begin position="1"/>
        <end position="193"/>
    </location>
</feature>
<feature type="non-terminal residue" evidence="2">
    <location>
        <position position="1"/>
    </location>
</feature>
<dbReference type="AlphaFoldDB" id="A0A6J4J8U5"/>